<reference evidence="2 3" key="1">
    <citation type="journal article" date="2015" name="Sci. Rep.">
        <title>Genome of the facultative scuticociliatosis pathogen Pseudocohnilembus persalinus provides insight into its virulence through horizontal gene transfer.</title>
        <authorList>
            <person name="Xiong J."/>
            <person name="Wang G."/>
            <person name="Cheng J."/>
            <person name="Tian M."/>
            <person name="Pan X."/>
            <person name="Warren A."/>
            <person name="Jiang C."/>
            <person name="Yuan D."/>
            <person name="Miao W."/>
        </authorList>
    </citation>
    <scope>NUCLEOTIDE SEQUENCE [LARGE SCALE GENOMIC DNA]</scope>
    <source>
        <strain evidence="2">36N120E</strain>
    </source>
</reference>
<gene>
    <name evidence="2" type="ORF">PPERSA_00072</name>
</gene>
<dbReference type="AlphaFoldDB" id="A0A0V0QYL7"/>
<organism evidence="2 3">
    <name type="scientific">Pseudocohnilembus persalinus</name>
    <name type="common">Ciliate</name>
    <dbReference type="NCBI Taxonomy" id="266149"/>
    <lineage>
        <taxon>Eukaryota</taxon>
        <taxon>Sar</taxon>
        <taxon>Alveolata</taxon>
        <taxon>Ciliophora</taxon>
        <taxon>Intramacronucleata</taxon>
        <taxon>Oligohymenophorea</taxon>
        <taxon>Scuticociliatia</taxon>
        <taxon>Philasterida</taxon>
        <taxon>Pseudocohnilembidae</taxon>
        <taxon>Pseudocohnilembus</taxon>
    </lineage>
</organism>
<keyword evidence="3" id="KW-1185">Reference proteome</keyword>
<feature type="region of interest" description="Disordered" evidence="1">
    <location>
        <begin position="370"/>
        <end position="389"/>
    </location>
</feature>
<dbReference type="Proteomes" id="UP000054937">
    <property type="component" value="Unassembled WGS sequence"/>
</dbReference>
<evidence type="ECO:0000313" key="2">
    <source>
        <dbReference type="EMBL" id="KRX07162.1"/>
    </source>
</evidence>
<protein>
    <submittedName>
        <fullName evidence="2">Uncharacterized protein</fullName>
    </submittedName>
</protein>
<dbReference type="EMBL" id="LDAU01000086">
    <property type="protein sequence ID" value="KRX07162.1"/>
    <property type="molecule type" value="Genomic_DNA"/>
</dbReference>
<dbReference type="InParanoid" id="A0A0V0QYL7"/>
<accession>A0A0V0QYL7</accession>
<proteinExistence type="predicted"/>
<evidence type="ECO:0000256" key="1">
    <source>
        <dbReference type="SAM" id="MobiDB-lite"/>
    </source>
</evidence>
<name>A0A0V0QYL7_PSEPJ</name>
<evidence type="ECO:0000313" key="3">
    <source>
        <dbReference type="Proteomes" id="UP000054937"/>
    </source>
</evidence>
<sequence length="500" mass="59615">MSKKNVIKNFMNGFIRYIQEKQNEVEILVNKFQQSKFEKNVSLQKNDFQSKTYRNETSQKKDEIFSWKKFNRKINRKKKNMSSLTEFQKFFFDIIINQNLSIKSQFFIQQQQKQEEVKIQNVQSQEQSLNITKYNILGDKIQSPFKNLDENNKLNKYNDTIQIVNNYNHRQFAQSFQIEMQCHQHSQFSNFKKNLNVKNQKKNSIQIKEEYENHDNGIQNSQQISKLDINIKLQQNKQQNLNNDCQYIGNDLPYQNYINQTKQQSLNSTTQNQNNLGSLGNTKQNFLQVKAVCIKNKKNLLYPEHCSNHQKNPQLSSEVTSKKYCNFRILNKQQSKKQTQYIIQINNLEQQNLDNIENQICSVQQKNQINNDNISDQNPRQNRNEQSDIKITKNQQQISNISVKQLDKESQQITAKISTQVILSTGNIQQRELNEDNKSYAQYHYSDYEGQILEKKILRIFALKFLRNEFYSYIINKSRVKNFKQQFQQRSYIFQKLLEG</sequence>
<comment type="caution">
    <text evidence="2">The sequence shown here is derived from an EMBL/GenBank/DDBJ whole genome shotgun (WGS) entry which is preliminary data.</text>
</comment>